<dbReference type="GO" id="GO:0055010">
    <property type="term" value="P:ventricular cardiac muscle tissue morphogenesis"/>
    <property type="evidence" value="ECO:0007669"/>
    <property type="project" value="Ensembl"/>
</dbReference>
<evidence type="ECO:0000256" key="1">
    <source>
        <dbReference type="ARBA" id="ARBA00004173"/>
    </source>
</evidence>
<dbReference type="FunCoup" id="K7EB67">
    <property type="interactions" value="1657"/>
</dbReference>
<gene>
    <name evidence="7" type="primary">PTCD2</name>
</gene>
<accession>K7EB67</accession>
<dbReference type="GO" id="GO:0007005">
    <property type="term" value="P:mitochondrion organization"/>
    <property type="evidence" value="ECO:0000318"/>
    <property type="project" value="GO_Central"/>
</dbReference>
<dbReference type="GO" id="GO:0055001">
    <property type="term" value="P:muscle cell development"/>
    <property type="evidence" value="ECO:0007669"/>
    <property type="project" value="Ensembl"/>
</dbReference>
<evidence type="ECO:0000256" key="3">
    <source>
        <dbReference type="ARBA" id="ARBA00014675"/>
    </source>
</evidence>
<dbReference type="GO" id="GO:0005739">
    <property type="term" value="C:mitochondrion"/>
    <property type="evidence" value="ECO:0000318"/>
    <property type="project" value="GO_Central"/>
</dbReference>
<dbReference type="Proteomes" id="UP000002279">
    <property type="component" value="Chromosome 1"/>
</dbReference>
<protein>
    <recommendedName>
        <fullName evidence="3">Pentatricopeptide repeat-containing protein 2, mitochondrial</fullName>
    </recommendedName>
</protein>
<evidence type="ECO:0000256" key="6">
    <source>
        <dbReference type="PROSITE-ProRule" id="PRU00708"/>
    </source>
</evidence>
<name>K7EB67_ORNAN</name>
<dbReference type="AlphaFoldDB" id="K7EB67"/>
<dbReference type="GO" id="GO:0001822">
    <property type="term" value="P:kidney development"/>
    <property type="evidence" value="ECO:0007669"/>
    <property type="project" value="Ensembl"/>
</dbReference>
<dbReference type="InterPro" id="IPR034629">
    <property type="entry name" value="PTCD2"/>
</dbReference>
<comment type="similarity">
    <text evidence="2">Belongs to the PTCD2 family.</text>
</comment>
<keyword evidence="5" id="KW-0496">Mitochondrion</keyword>
<sequence length="352" mass="40201">MAQSTIYAKRYLLTDDIVKLQEFQQKKVATYKFHGNKETYFRNIEEKLTKNELILKDELKILLHLCESQADVDLARNVIYRYHAQNKNMAFGEFKFGPLFMRLCYELDLEEPAVQLIKDQHLRGFFSDCTSFNILMDMLFTKGNYQSALEVLMEMKNQDVKFSKDTYVLAFAICFKLNSPESFRVCTTLLEEAVLRGATLTKGAYCFAAALALKQNHVAKARSIYSQIMNPGSRACRNLNILILAQSDLPESLLRALEAALELNPSSLVKNPEFSEEVLATVREKVATQPALQARFEEIYDKLQISGQVTTKPLEALLCHVPQGRKPHVLSLNMRLKSRRTLQPLNSTLLAE</sequence>
<evidence type="ECO:0000256" key="5">
    <source>
        <dbReference type="ARBA" id="ARBA00023128"/>
    </source>
</evidence>
<dbReference type="InterPro" id="IPR034913">
    <property type="entry name" value="mS27/PTCD2"/>
</dbReference>
<dbReference type="PANTHER" id="PTHR14700">
    <property type="entry name" value="PENTATRICOPEPTIDE REPEAT-CONTAINING PROTEIN 2, MITOCHONDRIAL"/>
    <property type="match status" value="1"/>
</dbReference>
<feature type="repeat" description="PPR" evidence="6">
    <location>
        <begin position="128"/>
        <end position="162"/>
    </location>
</feature>
<dbReference type="GO" id="GO:0001889">
    <property type="term" value="P:liver development"/>
    <property type="evidence" value="ECO:0007669"/>
    <property type="project" value="Ensembl"/>
</dbReference>
<dbReference type="GO" id="GO:0010468">
    <property type="term" value="P:regulation of gene expression"/>
    <property type="evidence" value="ECO:0007669"/>
    <property type="project" value="Ensembl"/>
</dbReference>
<dbReference type="GO" id="GO:0006397">
    <property type="term" value="P:mRNA processing"/>
    <property type="evidence" value="ECO:0007669"/>
    <property type="project" value="UniProtKB-KW"/>
</dbReference>
<reference evidence="7" key="3">
    <citation type="submission" date="2025-09" db="UniProtKB">
        <authorList>
            <consortium name="Ensembl"/>
        </authorList>
    </citation>
    <scope>IDENTIFICATION</scope>
    <source>
        <strain evidence="7">Glennie</strain>
    </source>
</reference>
<dbReference type="InParanoid" id="K7EB67"/>
<dbReference type="Gene3D" id="1.25.40.10">
    <property type="entry name" value="Tetratricopeptide repeat domain"/>
    <property type="match status" value="1"/>
</dbReference>
<comment type="subcellular location">
    <subcellularLocation>
        <location evidence="1">Mitochondrion</location>
    </subcellularLocation>
</comment>
<dbReference type="OMA" id="KFYCSQI"/>
<dbReference type="GO" id="GO:0050684">
    <property type="term" value="P:regulation of mRNA processing"/>
    <property type="evidence" value="ECO:0000318"/>
    <property type="project" value="GO_Central"/>
</dbReference>
<evidence type="ECO:0000256" key="2">
    <source>
        <dbReference type="ARBA" id="ARBA00008677"/>
    </source>
</evidence>
<reference evidence="7 8" key="1">
    <citation type="journal article" date="2008" name="Nature">
        <title>Genome analysis of the platypus reveals unique signatures of evolution.</title>
        <authorList>
            <person name="Warren W.C."/>
            <person name="Hillier L.W."/>
            <person name="Marshall Graves J.A."/>
            <person name="Birney E."/>
            <person name="Ponting C.P."/>
            <person name="Grutzner F."/>
            <person name="Belov K."/>
            <person name="Miller W."/>
            <person name="Clarke L."/>
            <person name="Chinwalla A.T."/>
            <person name="Yang S.P."/>
            <person name="Heger A."/>
            <person name="Locke D.P."/>
            <person name="Miethke P."/>
            <person name="Waters P.D."/>
            <person name="Veyrunes F."/>
            <person name="Fulton L."/>
            <person name="Fulton B."/>
            <person name="Graves T."/>
            <person name="Wallis J."/>
            <person name="Puente X.S."/>
            <person name="Lopez-Otin C."/>
            <person name="Ordonez G.R."/>
            <person name="Eichler E.E."/>
            <person name="Chen L."/>
            <person name="Cheng Z."/>
            <person name="Deakin J.E."/>
            <person name="Alsop A."/>
            <person name="Thompson K."/>
            <person name="Kirby P."/>
            <person name="Papenfuss A.T."/>
            <person name="Wakefield M.J."/>
            <person name="Olender T."/>
            <person name="Lancet D."/>
            <person name="Huttley G.A."/>
            <person name="Smit A.F."/>
            <person name="Pask A."/>
            <person name="Temple-Smith P."/>
            <person name="Batzer M.A."/>
            <person name="Walker J.A."/>
            <person name="Konkel M.K."/>
            <person name="Harris R.S."/>
            <person name="Whittington C.M."/>
            <person name="Wong E.S."/>
            <person name="Gemmell N.J."/>
            <person name="Buschiazzo E."/>
            <person name="Vargas Jentzsch I.M."/>
            <person name="Merkel A."/>
            <person name="Schmitz J."/>
            <person name="Zemann A."/>
            <person name="Churakov G."/>
            <person name="Kriegs J.O."/>
            <person name="Brosius J."/>
            <person name="Murchison E.P."/>
            <person name="Sachidanandam R."/>
            <person name="Smith C."/>
            <person name="Hannon G.J."/>
            <person name="Tsend-Ayush E."/>
            <person name="McMillan D."/>
            <person name="Attenborough R."/>
            <person name="Rens W."/>
            <person name="Ferguson-Smith M."/>
            <person name="Lefevre C.M."/>
            <person name="Sharp J.A."/>
            <person name="Nicholas K.R."/>
            <person name="Ray D.A."/>
            <person name="Kube M."/>
            <person name="Reinhardt R."/>
            <person name="Pringle T.H."/>
            <person name="Taylor J."/>
            <person name="Jones R.C."/>
            <person name="Nixon B."/>
            <person name="Dacheux J.L."/>
            <person name="Niwa H."/>
            <person name="Sekita Y."/>
            <person name="Huang X."/>
            <person name="Stark A."/>
            <person name="Kheradpour P."/>
            <person name="Kellis M."/>
            <person name="Flicek P."/>
            <person name="Chen Y."/>
            <person name="Webber C."/>
            <person name="Hardison R."/>
            <person name="Nelson J."/>
            <person name="Hallsworth-Pepin K."/>
            <person name="Delehaunty K."/>
            <person name="Markovic C."/>
            <person name="Minx P."/>
            <person name="Feng Y."/>
            <person name="Kremitzki C."/>
            <person name="Mitreva M."/>
            <person name="Glasscock J."/>
            <person name="Wylie T."/>
            <person name="Wohldmann P."/>
            <person name="Thiru P."/>
            <person name="Nhan M.N."/>
            <person name="Pohl C.S."/>
            <person name="Smith S.M."/>
            <person name="Hou S."/>
            <person name="Nefedov M."/>
            <person name="de Jong P.J."/>
            <person name="Renfree M.B."/>
            <person name="Mardis E.R."/>
            <person name="Wilson R.K."/>
        </authorList>
    </citation>
    <scope>NUCLEOTIDE SEQUENCE [LARGE SCALE GENOMIC DNA]</scope>
    <source>
        <strain evidence="7 8">Glennie</strain>
    </source>
</reference>
<dbReference type="Bgee" id="ENSOANG00000029198">
    <property type="expression patterns" value="Expressed in adult mammalian kidney and 8 other cell types or tissues"/>
</dbReference>
<evidence type="ECO:0000313" key="8">
    <source>
        <dbReference type="Proteomes" id="UP000002279"/>
    </source>
</evidence>
<dbReference type="NCBIfam" id="TIGR00756">
    <property type="entry name" value="PPR"/>
    <property type="match status" value="1"/>
</dbReference>
<dbReference type="PANTHER" id="PTHR14700:SF0">
    <property type="entry name" value="PENTATRICOPEPTIDE REPEAT-CONTAINING PROTEIN 2, MITOCHONDRIAL"/>
    <property type="match status" value="1"/>
</dbReference>
<dbReference type="InterPro" id="IPR002885">
    <property type="entry name" value="PPR_rpt"/>
</dbReference>
<dbReference type="GeneTree" id="ENSGT00390000009329"/>
<evidence type="ECO:0000256" key="4">
    <source>
        <dbReference type="ARBA" id="ARBA00022664"/>
    </source>
</evidence>
<evidence type="ECO:0000313" key="7">
    <source>
        <dbReference type="Ensembl" id="ENSOANP00000030774.2"/>
    </source>
</evidence>
<dbReference type="Ensembl" id="ENSOANT00000040013.2">
    <property type="protein sequence ID" value="ENSOANP00000030774.2"/>
    <property type="gene ID" value="ENSOANG00000029198.2"/>
</dbReference>
<keyword evidence="4" id="KW-0507">mRNA processing</keyword>
<keyword evidence="8" id="KW-1185">Reference proteome</keyword>
<dbReference type="STRING" id="9258.ENSOANP00000030774"/>
<dbReference type="HOGENOM" id="CLU_2460551_0_0_1"/>
<dbReference type="PROSITE" id="PS51375">
    <property type="entry name" value="PPR"/>
    <property type="match status" value="1"/>
</dbReference>
<organism evidence="7 8">
    <name type="scientific">Ornithorhynchus anatinus</name>
    <name type="common">Duckbill platypus</name>
    <dbReference type="NCBI Taxonomy" id="9258"/>
    <lineage>
        <taxon>Eukaryota</taxon>
        <taxon>Metazoa</taxon>
        <taxon>Chordata</taxon>
        <taxon>Craniata</taxon>
        <taxon>Vertebrata</taxon>
        <taxon>Euteleostomi</taxon>
        <taxon>Mammalia</taxon>
        <taxon>Monotremata</taxon>
        <taxon>Ornithorhynchidae</taxon>
        <taxon>Ornithorhynchus</taxon>
    </lineage>
</organism>
<proteinExistence type="inferred from homology"/>
<dbReference type="Pfam" id="PF10037">
    <property type="entry name" value="MRP-S27"/>
    <property type="match status" value="1"/>
</dbReference>
<reference evidence="7" key="2">
    <citation type="submission" date="2025-08" db="UniProtKB">
        <authorList>
            <consortium name="Ensembl"/>
        </authorList>
    </citation>
    <scope>IDENTIFICATION</scope>
    <source>
        <strain evidence="7">Glennie</strain>
    </source>
</reference>
<dbReference type="InterPro" id="IPR011990">
    <property type="entry name" value="TPR-like_helical_dom_sf"/>
</dbReference>